<name>A0A0A6ZZ53_SHIDY</name>
<protein>
    <submittedName>
        <fullName evidence="1">Transposase</fullName>
    </submittedName>
</protein>
<proteinExistence type="predicted"/>
<dbReference type="HOGENOM" id="CLU_076276_9_2_6"/>
<dbReference type="Pfam" id="PF03400">
    <property type="entry name" value="DDE_Tnp_IS1"/>
    <property type="match status" value="1"/>
</dbReference>
<sequence length="68" mass="8011">MKNTCSTNWKHHLRNNLTLRTRIKRLARKTICFSRSVEIHEKVIGTFIEKQHVLLIGSITLWSIVLIL</sequence>
<organism evidence="1 2">
    <name type="scientific">Shigella dysenteriae 1617</name>
    <dbReference type="NCBI Taxonomy" id="754093"/>
    <lineage>
        <taxon>Bacteria</taxon>
        <taxon>Pseudomonadati</taxon>
        <taxon>Pseudomonadota</taxon>
        <taxon>Gammaproteobacteria</taxon>
        <taxon>Enterobacterales</taxon>
        <taxon>Enterobacteriaceae</taxon>
        <taxon>Shigella</taxon>
    </lineage>
</organism>
<dbReference type="GO" id="GO:0006313">
    <property type="term" value="P:DNA transposition"/>
    <property type="evidence" value="ECO:0007669"/>
    <property type="project" value="InterPro"/>
</dbReference>
<dbReference type="EMBL" id="CP006736">
    <property type="protein sequence ID" value="AHA67134.1"/>
    <property type="molecule type" value="Genomic_DNA"/>
</dbReference>
<evidence type="ECO:0000313" key="1">
    <source>
        <dbReference type="EMBL" id="AHA67134.1"/>
    </source>
</evidence>
<gene>
    <name evidence="1" type="ORF">Asd1617_04307</name>
</gene>
<dbReference type="GO" id="GO:0003677">
    <property type="term" value="F:DNA binding"/>
    <property type="evidence" value="ECO:0007669"/>
    <property type="project" value="InterPro"/>
</dbReference>
<accession>A0A0A6ZZ53</accession>
<dbReference type="GO" id="GO:0004803">
    <property type="term" value="F:transposase activity"/>
    <property type="evidence" value="ECO:0007669"/>
    <property type="project" value="InterPro"/>
</dbReference>
<evidence type="ECO:0000313" key="2">
    <source>
        <dbReference type="Proteomes" id="UP000031647"/>
    </source>
</evidence>
<dbReference type="KEGG" id="sdz:Asd1617_04307"/>
<dbReference type="PATRIC" id="fig|754093.4.peg.4192"/>
<reference evidence="1 2" key="1">
    <citation type="submission" date="2013-09" db="EMBL/GenBank/DDBJ databases">
        <title>Comparative genomics of Sd1617 to representative strains in evaluating its pathogenesis.</title>
        <authorList>
            <person name="Aksomboon Vongsawan A."/>
            <person name="Kapatral V."/>
            <person name="Vaisvil B."/>
            <person name="Serichantalergs O."/>
            <person name="Hale T.L."/>
            <person name="Mason C.J."/>
        </authorList>
    </citation>
    <scope>NUCLEOTIDE SEQUENCE [LARGE SCALE GENOMIC DNA]</scope>
    <source>
        <strain evidence="1 2">1617</strain>
    </source>
</reference>
<dbReference type="Proteomes" id="UP000031647">
    <property type="component" value="Chromosome"/>
</dbReference>
<dbReference type="AlphaFoldDB" id="A0A0A6ZZ53"/>
<dbReference type="InterPro" id="IPR005063">
    <property type="entry name" value="Transposase_27"/>
</dbReference>